<protein>
    <submittedName>
        <fullName evidence="1">Uncharacterized protein</fullName>
    </submittedName>
</protein>
<dbReference type="EMBL" id="JACHJQ010000011">
    <property type="protein sequence ID" value="MBB4911941.1"/>
    <property type="molecule type" value="Genomic_DNA"/>
</dbReference>
<reference evidence="1 2" key="1">
    <citation type="submission" date="2020-08" db="EMBL/GenBank/DDBJ databases">
        <title>Genomic Encyclopedia of Type Strains, Phase III (KMG-III): the genomes of soil and plant-associated and newly described type strains.</title>
        <authorList>
            <person name="Whitman W."/>
        </authorList>
    </citation>
    <scope>NUCLEOTIDE SEQUENCE [LARGE SCALE GENOMIC DNA]</scope>
    <source>
        <strain evidence="1 2">CECT 8960</strain>
    </source>
</reference>
<proteinExistence type="predicted"/>
<dbReference type="Proteomes" id="UP000520767">
    <property type="component" value="Unassembled WGS sequence"/>
</dbReference>
<comment type="caution">
    <text evidence="1">The sequence shown here is derived from an EMBL/GenBank/DDBJ whole genome shotgun (WGS) entry which is preliminary data.</text>
</comment>
<dbReference type="RefSeq" id="WP_184815929.1">
    <property type="nucleotide sequence ID" value="NZ_JACHJQ010000011.1"/>
</dbReference>
<keyword evidence="2" id="KW-1185">Reference proteome</keyword>
<gene>
    <name evidence="1" type="ORF">FHR82_008212</name>
</gene>
<sequence length="55" mass="6298">MGKRKTPADYVRKWTKAGKVKKKCCRSKSRCKKCPVLALKRAKVKVAKRELKHAA</sequence>
<dbReference type="AlphaFoldDB" id="A0A7W7VIW3"/>
<evidence type="ECO:0000313" key="2">
    <source>
        <dbReference type="Proteomes" id="UP000520767"/>
    </source>
</evidence>
<accession>A0A7W7VIW3</accession>
<organism evidence="1 2">
    <name type="scientific">Actinophytocola algeriensis</name>
    <dbReference type="NCBI Taxonomy" id="1768010"/>
    <lineage>
        <taxon>Bacteria</taxon>
        <taxon>Bacillati</taxon>
        <taxon>Actinomycetota</taxon>
        <taxon>Actinomycetes</taxon>
        <taxon>Pseudonocardiales</taxon>
        <taxon>Pseudonocardiaceae</taxon>
    </lineage>
</organism>
<name>A0A7W7VIW3_9PSEU</name>
<evidence type="ECO:0000313" key="1">
    <source>
        <dbReference type="EMBL" id="MBB4911941.1"/>
    </source>
</evidence>